<dbReference type="RefSeq" id="XP_016448042.1">
    <property type="nucleotide sequence ID" value="XM_016592556.1"/>
</dbReference>
<evidence type="ECO:0000313" key="2">
    <source>
        <dbReference type="Proteomes" id="UP000790787"/>
    </source>
</evidence>
<feature type="compositionally biased region" description="Polar residues" evidence="1">
    <location>
        <begin position="150"/>
        <end position="162"/>
    </location>
</feature>
<dbReference type="Proteomes" id="UP000790787">
    <property type="component" value="Chromosome 9"/>
</dbReference>
<evidence type="ECO:0000256" key="1">
    <source>
        <dbReference type="SAM" id="MobiDB-lite"/>
    </source>
</evidence>
<protein>
    <submittedName>
        <fullName evidence="3 4">Uncharacterized protein</fullName>
    </submittedName>
</protein>
<dbReference type="OrthoDB" id="1303617at2759"/>
<dbReference type="PaxDb" id="4097-A0A1S3Y7R7"/>
<evidence type="ECO:0000313" key="4">
    <source>
        <dbReference type="RefSeq" id="XP_016448043.1"/>
    </source>
</evidence>
<dbReference type="AlphaFoldDB" id="A0A1S3Y7R7"/>
<reference key="1">
    <citation type="journal article" date="2014" name="Nat. Commun.">
        <title>The tobacco genome sequence and its comparison with those of tomato and potato.</title>
        <authorList>
            <person name="Sierro N."/>
            <person name="Battey J.N."/>
            <person name="Ouadi S."/>
            <person name="Bakaher N."/>
            <person name="Bovet L."/>
            <person name="Willig A."/>
            <person name="Goepfert S."/>
            <person name="Peitsch M.C."/>
            <person name="Ivanov N.V."/>
        </authorList>
    </citation>
    <scope>NUCLEOTIDE SEQUENCE [LARGE SCALE GENOMIC DNA]</scope>
    <source>
        <strain>cv. TN90</strain>
    </source>
</reference>
<sequence>MLIAYTLKSSSESPSTPNVAPFEDEIVPISAIPSQSTAQSFYVEGEISLPSEFQLFFVFLCSECQHLARIKRKTKVLCIKLQAIENVDSKKSLLRTPDRAAGIFVILSYTQKTGRLRLATIFNINDIGEGSKRKIESITSVEADRGPSTKDATASKKPNIQSPSPPQKH</sequence>
<dbReference type="RefSeq" id="XP_016448043.1">
    <property type="nucleotide sequence ID" value="XM_016592557.1"/>
</dbReference>
<organism evidence="3">
    <name type="scientific">Nicotiana tabacum</name>
    <name type="common">Common tobacco</name>
    <dbReference type="NCBI Taxonomy" id="4097"/>
    <lineage>
        <taxon>Eukaryota</taxon>
        <taxon>Viridiplantae</taxon>
        <taxon>Streptophyta</taxon>
        <taxon>Embryophyta</taxon>
        <taxon>Tracheophyta</taxon>
        <taxon>Spermatophyta</taxon>
        <taxon>Magnoliopsida</taxon>
        <taxon>eudicotyledons</taxon>
        <taxon>Gunneridae</taxon>
        <taxon>Pentapetalae</taxon>
        <taxon>asterids</taxon>
        <taxon>lamiids</taxon>
        <taxon>Solanales</taxon>
        <taxon>Solanaceae</taxon>
        <taxon>Nicotianoideae</taxon>
        <taxon>Nicotianeae</taxon>
        <taxon>Nicotiana</taxon>
    </lineage>
</organism>
<reference evidence="3 4" key="2">
    <citation type="submission" date="2025-04" db="UniProtKB">
        <authorList>
            <consortium name="RefSeq"/>
        </authorList>
    </citation>
    <scope>IDENTIFICATION</scope>
</reference>
<keyword evidence="2" id="KW-1185">Reference proteome</keyword>
<dbReference type="GeneID" id="107773109"/>
<feature type="region of interest" description="Disordered" evidence="1">
    <location>
        <begin position="135"/>
        <end position="169"/>
    </location>
</feature>
<evidence type="ECO:0000313" key="3">
    <source>
        <dbReference type="RefSeq" id="XP_016448042.1"/>
    </source>
</evidence>
<name>A0A1S3Y7R7_TOBAC</name>
<proteinExistence type="predicted"/>
<gene>
    <name evidence="3 4" type="primary">LOC107773109</name>
</gene>
<feature type="compositionally biased region" description="Basic and acidic residues" evidence="1">
    <location>
        <begin position="135"/>
        <end position="148"/>
    </location>
</feature>
<dbReference type="KEGG" id="nta:107773109"/>
<accession>A0A1S3Y7R7</accession>